<reference evidence="4" key="1">
    <citation type="journal article" date="2018" name="Nat. Microbiol.">
        <title>Leveraging single-cell genomics to expand the fungal tree of life.</title>
        <authorList>
            <person name="Ahrendt S.R."/>
            <person name="Quandt C.A."/>
            <person name="Ciobanu D."/>
            <person name="Clum A."/>
            <person name="Salamov A."/>
            <person name="Andreopoulos B."/>
            <person name="Cheng J.F."/>
            <person name="Woyke T."/>
            <person name="Pelin A."/>
            <person name="Henrissat B."/>
            <person name="Reynolds N.K."/>
            <person name="Benny G.L."/>
            <person name="Smith M.E."/>
            <person name="James T.Y."/>
            <person name="Grigoriev I.V."/>
        </authorList>
    </citation>
    <scope>NUCLEOTIDE SEQUENCE [LARGE SCALE GENOMIC DNA]</scope>
</reference>
<dbReference type="Gene3D" id="1.20.1280.50">
    <property type="match status" value="1"/>
</dbReference>
<accession>A0A4P9WNV1</accession>
<dbReference type="InterPro" id="IPR036047">
    <property type="entry name" value="F-box-like_dom_sf"/>
</dbReference>
<feature type="transmembrane region" description="Helical" evidence="1">
    <location>
        <begin position="361"/>
        <end position="382"/>
    </location>
</feature>
<proteinExistence type="predicted"/>
<dbReference type="PROSITE" id="PS50181">
    <property type="entry name" value="FBOX"/>
    <property type="match status" value="1"/>
</dbReference>
<evidence type="ECO:0000313" key="3">
    <source>
        <dbReference type="EMBL" id="RKO94674.1"/>
    </source>
</evidence>
<sequence>MQGLRHDPVHPIHDQATGHIAEGFGEFMGARSVRRRAPTVPVSYHYRSFRIPHAAMSKFFSCYRHEEESRANLTWIGRLSGALPFDKGLIIKPALITKFRASLAETEPSETTLPGQSTQLGPDPHACSLPFPLLSPACEDSLRANYARINDLPEELCAQVMEHLDARSILRLGRTSRQWNLRSHSEHLWWTRNRVDWRFVVGNPSPSGTERKLYRSRFLALNGRGTGSIERQIQRGYALLVLAMCIHTAIFTPFKVLGLLTWPIHVICEAYIRSSVPSSSACIRLMAIDLAFAARKQMSLQGLHKFFFFNISCVVLIILDQTVLLLQWLNRALISLATFTFGMSINEIPSVQYMILLTWQLFSVPIMILVQLQIIVLPWSIVNRTTLLGHSFSIPTSVADIGQFMGVGMVLPKLYVPYLTTALLQLAYMPILCSIEETSFIFARQAAGNPVTLIKSIMLAISATTQCVAGLFSYVSFLFLVAVLEVFRKVAGKNQRERDAQGSWSWRDCGYEGLESSSSAARSTITLKSVYSLPGMTIPSFELGEPGAK</sequence>
<dbReference type="EMBL" id="KZ993840">
    <property type="protein sequence ID" value="RKO94674.1"/>
    <property type="molecule type" value="Genomic_DNA"/>
</dbReference>
<name>A0A4P9WNV1_9FUNG</name>
<gene>
    <name evidence="3" type="ORF">BDK51DRAFT_42297</name>
</gene>
<dbReference type="AlphaFoldDB" id="A0A4P9WNV1"/>
<evidence type="ECO:0000313" key="4">
    <source>
        <dbReference type="Proteomes" id="UP000269721"/>
    </source>
</evidence>
<keyword evidence="1" id="KW-0472">Membrane</keyword>
<keyword evidence="1" id="KW-0812">Transmembrane</keyword>
<feature type="transmembrane region" description="Helical" evidence="1">
    <location>
        <begin position="471"/>
        <end position="488"/>
    </location>
</feature>
<organism evidence="3 4">
    <name type="scientific">Blyttiomyces helicus</name>
    <dbReference type="NCBI Taxonomy" id="388810"/>
    <lineage>
        <taxon>Eukaryota</taxon>
        <taxon>Fungi</taxon>
        <taxon>Fungi incertae sedis</taxon>
        <taxon>Chytridiomycota</taxon>
        <taxon>Chytridiomycota incertae sedis</taxon>
        <taxon>Chytridiomycetes</taxon>
        <taxon>Chytridiomycetes incertae sedis</taxon>
        <taxon>Blyttiomyces</taxon>
    </lineage>
</organism>
<keyword evidence="1" id="KW-1133">Transmembrane helix</keyword>
<protein>
    <recommendedName>
        <fullName evidence="2">F-box domain-containing protein</fullName>
    </recommendedName>
</protein>
<evidence type="ECO:0000259" key="2">
    <source>
        <dbReference type="PROSITE" id="PS50181"/>
    </source>
</evidence>
<dbReference type="InterPro" id="IPR001810">
    <property type="entry name" value="F-box_dom"/>
</dbReference>
<evidence type="ECO:0000256" key="1">
    <source>
        <dbReference type="SAM" id="Phobius"/>
    </source>
</evidence>
<feature type="transmembrane region" description="Helical" evidence="1">
    <location>
        <begin position="306"/>
        <end position="326"/>
    </location>
</feature>
<feature type="transmembrane region" description="Helical" evidence="1">
    <location>
        <begin position="237"/>
        <end position="264"/>
    </location>
</feature>
<dbReference type="CDD" id="cd09917">
    <property type="entry name" value="F-box_SF"/>
    <property type="match status" value="1"/>
</dbReference>
<dbReference type="OrthoDB" id="3219396at2759"/>
<feature type="transmembrane region" description="Helical" evidence="1">
    <location>
        <begin position="415"/>
        <end position="435"/>
    </location>
</feature>
<dbReference type="SMART" id="SM00256">
    <property type="entry name" value="FBOX"/>
    <property type="match status" value="1"/>
</dbReference>
<keyword evidence="4" id="KW-1185">Reference proteome</keyword>
<feature type="domain" description="F-box" evidence="2">
    <location>
        <begin position="146"/>
        <end position="192"/>
    </location>
</feature>
<dbReference type="Proteomes" id="UP000269721">
    <property type="component" value="Unassembled WGS sequence"/>
</dbReference>
<dbReference type="Pfam" id="PF12937">
    <property type="entry name" value="F-box-like"/>
    <property type="match status" value="1"/>
</dbReference>
<dbReference type="SUPFAM" id="SSF81383">
    <property type="entry name" value="F-box domain"/>
    <property type="match status" value="1"/>
</dbReference>